<protein>
    <submittedName>
        <fullName evidence="1">Uncharacterized protein</fullName>
    </submittedName>
</protein>
<dbReference type="Proteomes" id="UP001432202">
    <property type="component" value="Chromosome"/>
</dbReference>
<evidence type="ECO:0000313" key="2">
    <source>
        <dbReference type="Proteomes" id="UP001432202"/>
    </source>
</evidence>
<evidence type="ECO:0000313" key="1">
    <source>
        <dbReference type="EMBL" id="WWQ59750.1"/>
    </source>
</evidence>
<dbReference type="EMBL" id="CP146016">
    <property type="protein sequence ID" value="WWQ59750.1"/>
    <property type="molecule type" value="Genomic_DNA"/>
</dbReference>
<sequence length="78" mass="9408">MIKIRIPKEWYEILRKLALDRRISINQLISELITTEECLNLPYVEPTTYKQLNVSISIEYKYSSTEVENKIKHFLFCR</sequence>
<keyword evidence="2" id="KW-1185">Reference proteome</keyword>
<proteinExistence type="predicted"/>
<name>A0AAX4KXY7_9CREN</name>
<accession>A0AAX4KXY7</accession>
<organism evidence="1 2">
    <name type="scientific">Sulfolobus tengchongensis</name>
    <dbReference type="NCBI Taxonomy" id="207809"/>
    <lineage>
        <taxon>Archaea</taxon>
        <taxon>Thermoproteota</taxon>
        <taxon>Thermoprotei</taxon>
        <taxon>Sulfolobales</taxon>
        <taxon>Sulfolobaceae</taxon>
        <taxon>Sulfolobus</taxon>
    </lineage>
</organism>
<reference evidence="1 2" key="1">
    <citation type="submission" date="2024-02" db="EMBL/GenBank/DDBJ databases">
        <title>STSV induces naive adaptation in Sulfolobus.</title>
        <authorList>
            <person name="Xiang X."/>
            <person name="Song M."/>
        </authorList>
    </citation>
    <scope>NUCLEOTIDE SEQUENCE [LARGE SCALE GENOMIC DNA]</scope>
    <source>
        <strain evidence="1 2">RT2</strain>
    </source>
</reference>
<dbReference type="AlphaFoldDB" id="A0AAX4KXY7"/>
<dbReference type="GeneID" id="89337047"/>
<gene>
    <name evidence="1" type="ORF">V6M85_09720</name>
</gene>
<dbReference type="RefSeq" id="WP_338599324.1">
    <property type="nucleotide sequence ID" value="NZ_CP146016.1"/>
</dbReference>